<feature type="compositionally biased region" description="Polar residues" evidence="1">
    <location>
        <begin position="30"/>
        <end position="40"/>
    </location>
</feature>
<sequence>MAPTLRNASSSGLVEPSFDASSPYYVHSSDGPNSVSVKPV</sequence>
<feature type="non-terminal residue" evidence="2">
    <location>
        <position position="40"/>
    </location>
</feature>
<dbReference type="Proteomes" id="UP000265520">
    <property type="component" value="Unassembled WGS sequence"/>
</dbReference>
<organism evidence="2 3">
    <name type="scientific">Trifolium medium</name>
    <dbReference type="NCBI Taxonomy" id="97028"/>
    <lineage>
        <taxon>Eukaryota</taxon>
        <taxon>Viridiplantae</taxon>
        <taxon>Streptophyta</taxon>
        <taxon>Embryophyta</taxon>
        <taxon>Tracheophyta</taxon>
        <taxon>Spermatophyta</taxon>
        <taxon>Magnoliopsida</taxon>
        <taxon>eudicotyledons</taxon>
        <taxon>Gunneridae</taxon>
        <taxon>Pentapetalae</taxon>
        <taxon>rosids</taxon>
        <taxon>fabids</taxon>
        <taxon>Fabales</taxon>
        <taxon>Fabaceae</taxon>
        <taxon>Papilionoideae</taxon>
        <taxon>50 kb inversion clade</taxon>
        <taxon>NPAAA clade</taxon>
        <taxon>Hologalegina</taxon>
        <taxon>IRL clade</taxon>
        <taxon>Trifolieae</taxon>
        <taxon>Trifolium</taxon>
    </lineage>
</organism>
<protein>
    <submittedName>
        <fullName evidence="2">Uncharacterized protein</fullName>
    </submittedName>
</protein>
<evidence type="ECO:0000313" key="2">
    <source>
        <dbReference type="EMBL" id="MCI84498.1"/>
    </source>
</evidence>
<evidence type="ECO:0000256" key="1">
    <source>
        <dbReference type="SAM" id="MobiDB-lite"/>
    </source>
</evidence>
<reference evidence="2 3" key="1">
    <citation type="journal article" date="2018" name="Front. Plant Sci.">
        <title>Red Clover (Trifolium pratense) and Zigzag Clover (T. medium) - A Picture of Genomic Similarities and Differences.</title>
        <authorList>
            <person name="Dluhosova J."/>
            <person name="Istvanek J."/>
            <person name="Nedelnik J."/>
            <person name="Repkova J."/>
        </authorList>
    </citation>
    <scope>NUCLEOTIDE SEQUENCE [LARGE SCALE GENOMIC DNA]</scope>
    <source>
        <strain evidence="3">cv. 10/8</strain>
        <tissue evidence="2">Leaf</tissue>
    </source>
</reference>
<dbReference type="AlphaFoldDB" id="A0A392V853"/>
<name>A0A392V853_9FABA</name>
<comment type="caution">
    <text evidence="2">The sequence shown here is derived from an EMBL/GenBank/DDBJ whole genome shotgun (WGS) entry which is preliminary data.</text>
</comment>
<dbReference type="EMBL" id="LXQA011092553">
    <property type="protein sequence ID" value="MCI84498.1"/>
    <property type="molecule type" value="Genomic_DNA"/>
</dbReference>
<feature type="region of interest" description="Disordered" evidence="1">
    <location>
        <begin position="21"/>
        <end position="40"/>
    </location>
</feature>
<proteinExistence type="predicted"/>
<accession>A0A392V853</accession>
<evidence type="ECO:0000313" key="3">
    <source>
        <dbReference type="Proteomes" id="UP000265520"/>
    </source>
</evidence>
<keyword evidence="3" id="KW-1185">Reference proteome</keyword>